<name>A0A060JE53_9MICO</name>
<evidence type="ECO:0000256" key="3">
    <source>
        <dbReference type="ARBA" id="ARBA00023163"/>
    </source>
</evidence>
<reference evidence="5 6" key="1">
    <citation type="journal article" date="2014" name="Int. J. Syst. Evol. Microbiol.">
        <title>Rhodoluna lacicola gen. nov., sp. nov., a planktonic freshwater bacterium with stream-lined genome.</title>
        <authorList>
            <person name="Hahn M."/>
            <person name="Schmidt J."/>
            <person name="Taipale S.J."/>
            <person name="Doolittle W.F."/>
            <person name="Koll U."/>
        </authorList>
    </citation>
    <scope>NUCLEOTIDE SEQUENCE [LARGE SCALE GENOMIC DNA]</scope>
    <source>
        <strain evidence="5 6">MWH-Ta8</strain>
    </source>
</reference>
<dbReference type="CDD" id="cd06267">
    <property type="entry name" value="PBP1_LacI_sugar_binding-like"/>
    <property type="match status" value="1"/>
</dbReference>
<dbReference type="Proteomes" id="UP000067708">
    <property type="component" value="Chromosome"/>
</dbReference>
<keyword evidence="6" id="KW-1185">Reference proteome</keyword>
<keyword evidence="1" id="KW-0805">Transcription regulation</keyword>
<keyword evidence="3" id="KW-0804">Transcription</keyword>
<sequence>MAGIEDVARLAGVSTATVSRALSGKDVVSEKARQKVEEAARELGYIASHSAYTLATGRNRNIGVVMPYVDRWFFSSALEAIESTLIEHGYDLTLYNMSGGAEQRKKIFTDFLLRKRVDAVITLAVHPDEEELAQLDKMKKPIIAIGGQVHGARSLSMNDHDAGKLATEHLLSLGHTRVANISGAVKTDREFNQADKRREGYLEAMHEAGLETRKNWLVEADYTAQGAYKVAKQMLGDPKNSPTAIFANSDEMGFGAMMAAKDLGLRVPEDISVIGIDNHDMAELFGLTTIDQNVRAQGAEAARLLISVLSDPTLDSHVNVEEDVEWPVSLLIRSSTARPAVGAR</sequence>
<dbReference type="HOGENOM" id="CLU_037628_6_4_11"/>
<dbReference type="PROSITE" id="PS50932">
    <property type="entry name" value="HTH_LACI_2"/>
    <property type="match status" value="1"/>
</dbReference>
<evidence type="ECO:0000313" key="6">
    <source>
        <dbReference type="Proteomes" id="UP000067708"/>
    </source>
</evidence>
<dbReference type="RefSeq" id="WP_038501782.1">
    <property type="nucleotide sequence ID" value="NZ_CP007490.1"/>
</dbReference>
<evidence type="ECO:0000256" key="2">
    <source>
        <dbReference type="ARBA" id="ARBA00023125"/>
    </source>
</evidence>
<dbReference type="KEGG" id="rla:Rhola_00002180"/>
<dbReference type="STRING" id="529884.Rhola_00002180"/>
<dbReference type="eggNOG" id="COG1609">
    <property type="taxonomic scope" value="Bacteria"/>
</dbReference>
<accession>A0A060JE53</accession>
<dbReference type="GO" id="GO:0000976">
    <property type="term" value="F:transcription cis-regulatory region binding"/>
    <property type="evidence" value="ECO:0007669"/>
    <property type="project" value="TreeGrafter"/>
</dbReference>
<proteinExistence type="predicted"/>
<dbReference type="InterPro" id="IPR028082">
    <property type="entry name" value="Peripla_BP_I"/>
</dbReference>
<dbReference type="PANTHER" id="PTHR30146:SF120">
    <property type="entry name" value="ALANINE RACEMASE"/>
    <property type="match status" value="1"/>
</dbReference>
<dbReference type="InterPro" id="IPR010982">
    <property type="entry name" value="Lambda_DNA-bd_dom_sf"/>
</dbReference>
<dbReference type="CDD" id="cd01392">
    <property type="entry name" value="HTH_LacI"/>
    <property type="match status" value="1"/>
</dbReference>
<dbReference type="InterPro" id="IPR000843">
    <property type="entry name" value="HTH_LacI"/>
</dbReference>
<evidence type="ECO:0000313" key="5">
    <source>
        <dbReference type="EMBL" id="AIC47045.1"/>
    </source>
</evidence>
<keyword evidence="2" id="KW-0238">DNA-binding</keyword>
<dbReference type="EMBL" id="CP007490">
    <property type="protein sequence ID" value="AIC47045.1"/>
    <property type="molecule type" value="Genomic_DNA"/>
</dbReference>
<dbReference type="PATRIC" id="fig|529884.3.peg.207"/>
<dbReference type="Gene3D" id="1.10.260.40">
    <property type="entry name" value="lambda repressor-like DNA-binding domains"/>
    <property type="match status" value="1"/>
</dbReference>
<dbReference type="PANTHER" id="PTHR30146">
    <property type="entry name" value="LACI-RELATED TRANSCRIPTIONAL REPRESSOR"/>
    <property type="match status" value="1"/>
</dbReference>
<dbReference type="AlphaFoldDB" id="A0A060JE53"/>
<dbReference type="SMART" id="SM00354">
    <property type="entry name" value="HTH_LACI"/>
    <property type="match status" value="1"/>
</dbReference>
<dbReference type="SUPFAM" id="SSF47413">
    <property type="entry name" value="lambda repressor-like DNA-binding domains"/>
    <property type="match status" value="1"/>
</dbReference>
<dbReference type="Pfam" id="PF00532">
    <property type="entry name" value="Peripla_BP_1"/>
    <property type="match status" value="1"/>
</dbReference>
<dbReference type="Gene3D" id="3.40.50.2300">
    <property type="match status" value="2"/>
</dbReference>
<organism evidence="5 6">
    <name type="scientific">Rhodoluna lacicola</name>
    <dbReference type="NCBI Taxonomy" id="529884"/>
    <lineage>
        <taxon>Bacteria</taxon>
        <taxon>Bacillati</taxon>
        <taxon>Actinomycetota</taxon>
        <taxon>Actinomycetes</taxon>
        <taxon>Micrococcales</taxon>
        <taxon>Microbacteriaceae</taxon>
        <taxon>Luna cluster</taxon>
        <taxon>Luna-1 subcluster</taxon>
        <taxon>Rhodoluna</taxon>
    </lineage>
</organism>
<dbReference type="PROSITE" id="PS00356">
    <property type="entry name" value="HTH_LACI_1"/>
    <property type="match status" value="1"/>
</dbReference>
<gene>
    <name evidence="5" type="ORF">Rhola_00002180</name>
</gene>
<protein>
    <submittedName>
        <fullName evidence="5">Transcriptional regulators</fullName>
    </submittedName>
</protein>
<evidence type="ECO:0000259" key="4">
    <source>
        <dbReference type="PROSITE" id="PS50932"/>
    </source>
</evidence>
<dbReference type="InterPro" id="IPR001761">
    <property type="entry name" value="Peripla_BP/Lac1_sug-bd_dom"/>
</dbReference>
<dbReference type="GO" id="GO:0003700">
    <property type="term" value="F:DNA-binding transcription factor activity"/>
    <property type="evidence" value="ECO:0007669"/>
    <property type="project" value="TreeGrafter"/>
</dbReference>
<evidence type="ECO:0000256" key="1">
    <source>
        <dbReference type="ARBA" id="ARBA00023015"/>
    </source>
</evidence>
<dbReference type="OrthoDB" id="3510266at2"/>
<dbReference type="SUPFAM" id="SSF53822">
    <property type="entry name" value="Periplasmic binding protein-like I"/>
    <property type="match status" value="1"/>
</dbReference>
<feature type="domain" description="HTH lacI-type" evidence="4">
    <location>
        <begin position="2"/>
        <end position="56"/>
    </location>
</feature>
<dbReference type="Pfam" id="PF00356">
    <property type="entry name" value="LacI"/>
    <property type="match status" value="1"/>
</dbReference>